<reference evidence="1 2" key="1">
    <citation type="submission" date="2020-03" db="EMBL/GenBank/DDBJ databases">
        <title>A novel species.</title>
        <authorList>
            <person name="Gao J."/>
        </authorList>
    </citation>
    <scope>NUCLEOTIDE SEQUENCE [LARGE SCALE GENOMIC DNA]</scope>
    <source>
        <strain evidence="1 2">QMT-12</strain>
    </source>
</reference>
<dbReference type="Proteomes" id="UP000501179">
    <property type="component" value="Chromosome"/>
</dbReference>
<dbReference type="EMBL" id="CP050177">
    <property type="protein sequence ID" value="QIQ06917.1"/>
    <property type="molecule type" value="Genomic_DNA"/>
</dbReference>
<sequence length="265" mass="26633">MNAAPASGAVNSPAPAAITCPSTSCQRLASGLGEPVTSVLDGAGNAYITYVNGDLRKVALASGATTTVAKGLGNLRGVDLDGAGSAYVGDFDGNLRKVDLATGSQELLASGLGPLHGIVHGAGVTYATGGAGKLYEVRPGRAVRVVASGLGLSQGIALDGKGLAYTADMMTGRILQTDLTTGAVKSLAKEQYEPTSISVGSDGQVYFAVGSEVTRLNPVTGQAVEIATLRGLNSVFFKVDRNGDAYATDVASGGGSLWRIAGLVR</sequence>
<protein>
    <submittedName>
        <fullName evidence="1">Uncharacterized protein</fullName>
    </submittedName>
</protein>
<evidence type="ECO:0000313" key="2">
    <source>
        <dbReference type="Proteomes" id="UP000501179"/>
    </source>
</evidence>
<dbReference type="Gene3D" id="2.120.10.30">
    <property type="entry name" value="TolB, C-terminal domain"/>
    <property type="match status" value="1"/>
</dbReference>
<dbReference type="InterPro" id="IPR011042">
    <property type="entry name" value="6-blade_b-propeller_TolB-like"/>
</dbReference>
<evidence type="ECO:0000313" key="1">
    <source>
        <dbReference type="EMBL" id="QIQ06917.1"/>
    </source>
</evidence>
<accession>A0A6G9HA29</accession>
<organism evidence="1 2">
    <name type="scientific">Streptomyces liangshanensis</name>
    <dbReference type="NCBI Taxonomy" id="2717324"/>
    <lineage>
        <taxon>Bacteria</taxon>
        <taxon>Bacillati</taxon>
        <taxon>Actinomycetota</taxon>
        <taxon>Actinomycetes</taxon>
        <taxon>Kitasatosporales</taxon>
        <taxon>Streptomycetaceae</taxon>
        <taxon>Streptomyces</taxon>
    </lineage>
</organism>
<proteinExistence type="predicted"/>
<dbReference type="AlphaFoldDB" id="A0A6G9HA29"/>
<gene>
    <name evidence="1" type="ORF">HA039_15385</name>
</gene>
<dbReference type="SUPFAM" id="SSF63829">
    <property type="entry name" value="Calcium-dependent phosphotriesterase"/>
    <property type="match status" value="1"/>
</dbReference>
<dbReference type="Gene3D" id="2.40.10.500">
    <property type="match status" value="1"/>
</dbReference>
<name>A0A6G9HA29_9ACTN</name>
<keyword evidence="2" id="KW-1185">Reference proteome</keyword>
<dbReference type="KEGG" id="slia:HA039_15385"/>